<reference evidence="6" key="1">
    <citation type="journal article" date="2014" name="Int. J. Syst. Evol. Microbiol.">
        <title>Complete genome sequence of Corynebacterium casei LMG S-19264T (=DSM 44701T), isolated from a smear-ripened cheese.</title>
        <authorList>
            <consortium name="US DOE Joint Genome Institute (JGI-PGF)"/>
            <person name="Walter F."/>
            <person name="Albersmeier A."/>
            <person name="Kalinowski J."/>
            <person name="Ruckert C."/>
        </authorList>
    </citation>
    <scope>NUCLEOTIDE SEQUENCE</scope>
    <source>
        <strain evidence="6">KCTC 12870</strain>
    </source>
</reference>
<keyword evidence="2" id="KW-0805">Transcription regulation</keyword>
<dbReference type="GO" id="GO:0000976">
    <property type="term" value="F:transcription cis-regulatory region binding"/>
    <property type="evidence" value="ECO:0007669"/>
    <property type="project" value="TreeGrafter"/>
</dbReference>
<accession>A0A8J3GDQ2</accession>
<evidence type="ECO:0000256" key="1">
    <source>
        <dbReference type="ARBA" id="ARBA00022491"/>
    </source>
</evidence>
<evidence type="ECO:0000256" key="2">
    <source>
        <dbReference type="ARBA" id="ARBA00023015"/>
    </source>
</evidence>
<keyword evidence="3" id="KW-0238">DNA-binding</keyword>
<dbReference type="CDD" id="cd01392">
    <property type="entry name" value="HTH_LacI"/>
    <property type="match status" value="1"/>
</dbReference>
<name>A0A8J3GDQ2_9BACT</name>
<feature type="domain" description="Transcriptional regulator LacI/GalR-like sensor" evidence="5">
    <location>
        <begin position="183"/>
        <end position="345"/>
    </location>
</feature>
<dbReference type="EMBL" id="BMXG01000011">
    <property type="protein sequence ID" value="GHC03541.1"/>
    <property type="molecule type" value="Genomic_DNA"/>
</dbReference>
<dbReference type="SUPFAM" id="SSF47413">
    <property type="entry name" value="lambda repressor-like DNA-binding domains"/>
    <property type="match status" value="1"/>
</dbReference>
<dbReference type="Proteomes" id="UP000642829">
    <property type="component" value="Unassembled WGS sequence"/>
</dbReference>
<dbReference type="InterPro" id="IPR010982">
    <property type="entry name" value="Lambda_DNA-bd_dom_sf"/>
</dbReference>
<dbReference type="InterPro" id="IPR028082">
    <property type="entry name" value="Peripla_BP_I"/>
</dbReference>
<dbReference type="AlphaFoldDB" id="A0A8J3GDQ2"/>
<keyword evidence="4" id="KW-0804">Transcription</keyword>
<sequence>MKPVNQQAIADALNLSRATVSRCFTNHPGINPETRANVFEMASRIGYNHISMRSSNSSTKRTRPIFGVLICSKEEEYHRMDYESPGKLLLKGVSEYCQLAKVGISVHFVDPDVHSIQHPEYRNLLTTVGRTWSGLLLLYPFPKPVIDELLIRMPCVSLVEQRSSGDLDCVDVNHYQGIALLINKLHTLGHDRIGFYTKAYQTEASWSLRRFGAYTEKMTQLDIPILERDLINAQPRNIVSLNDSFDLAEERIRDGVTAYVCAADHQAYDLIRELEKRGIRTPDDVSITGFDGIPAPNGKPQLSTVQIPYRNIGYAAAKRLSDLLKKRFGPSQHILMSCQLLDGQTLNKPRPGPLE</sequence>
<dbReference type="CDD" id="cd06267">
    <property type="entry name" value="PBP1_LacI_sugar_binding-like"/>
    <property type="match status" value="1"/>
</dbReference>
<evidence type="ECO:0000313" key="7">
    <source>
        <dbReference type="Proteomes" id="UP000642829"/>
    </source>
</evidence>
<keyword evidence="1" id="KW-0678">Repressor</keyword>
<dbReference type="RefSeq" id="WP_189514698.1">
    <property type="nucleotide sequence ID" value="NZ_BMXG01000011.1"/>
</dbReference>
<evidence type="ECO:0000313" key="6">
    <source>
        <dbReference type="EMBL" id="GHC03541.1"/>
    </source>
</evidence>
<protein>
    <submittedName>
        <fullName evidence="6">Catabolite control protein A</fullName>
    </submittedName>
</protein>
<organism evidence="6 7">
    <name type="scientific">Cerasicoccus arenae</name>
    <dbReference type="NCBI Taxonomy" id="424488"/>
    <lineage>
        <taxon>Bacteria</taxon>
        <taxon>Pseudomonadati</taxon>
        <taxon>Verrucomicrobiota</taxon>
        <taxon>Opitutia</taxon>
        <taxon>Puniceicoccales</taxon>
        <taxon>Cerasicoccaceae</taxon>
        <taxon>Cerasicoccus</taxon>
    </lineage>
</organism>
<keyword evidence="7" id="KW-1185">Reference proteome</keyword>
<comment type="caution">
    <text evidence="6">The sequence shown here is derived from an EMBL/GenBank/DDBJ whole genome shotgun (WGS) entry which is preliminary data.</text>
</comment>
<evidence type="ECO:0000259" key="5">
    <source>
        <dbReference type="Pfam" id="PF13377"/>
    </source>
</evidence>
<dbReference type="GO" id="GO:0003700">
    <property type="term" value="F:DNA-binding transcription factor activity"/>
    <property type="evidence" value="ECO:0007669"/>
    <property type="project" value="TreeGrafter"/>
</dbReference>
<reference evidence="6" key="2">
    <citation type="submission" date="2020-09" db="EMBL/GenBank/DDBJ databases">
        <authorList>
            <person name="Sun Q."/>
            <person name="Kim S."/>
        </authorList>
    </citation>
    <scope>NUCLEOTIDE SEQUENCE</scope>
    <source>
        <strain evidence="6">KCTC 12870</strain>
    </source>
</reference>
<dbReference type="SUPFAM" id="SSF53822">
    <property type="entry name" value="Periplasmic binding protein-like I"/>
    <property type="match status" value="1"/>
</dbReference>
<gene>
    <name evidence="6" type="ORF">GCM10007047_20180</name>
</gene>
<dbReference type="Pfam" id="PF13377">
    <property type="entry name" value="Peripla_BP_3"/>
    <property type="match status" value="1"/>
</dbReference>
<dbReference type="PANTHER" id="PTHR30146">
    <property type="entry name" value="LACI-RELATED TRANSCRIPTIONAL REPRESSOR"/>
    <property type="match status" value="1"/>
</dbReference>
<dbReference type="Gene3D" id="3.40.50.2300">
    <property type="match status" value="2"/>
</dbReference>
<proteinExistence type="predicted"/>
<dbReference type="Gene3D" id="1.10.260.40">
    <property type="entry name" value="lambda repressor-like DNA-binding domains"/>
    <property type="match status" value="1"/>
</dbReference>
<dbReference type="PANTHER" id="PTHR30146:SF148">
    <property type="entry name" value="HTH-TYPE TRANSCRIPTIONAL REPRESSOR PURR-RELATED"/>
    <property type="match status" value="1"/>
</dbReference>
<dbReference type="InterPro" id="IPR046335">
    <property type="entry name" value="LacI/GalR-like_sensor"/>
</dbReference>
<dbReference type="InterPro" id="IPR000843">
    <property type="entry name" value="HTH_LacI"/>
</dbReference>
<evidence type="ECO:0000256" key="4">
    <source>
        <dbReference type="ARBA" id="ARBA00023163"/>
    </source>
</evidence>
<evidence type="ECO:0000256" key="3">
    <source>
        <dbReference type="ARBA" id="ARBA00023125"/>
    </source>
</evidence>